<evidence type="ECO:0000256" key="1">
    <source>
        <dbReference type="SAM" id="Phobius"/>
    </source>
</evidence>
<comment type="caution">
    <text evidence="2">The sequence shown here is derived from an EMBL/GenBank/DDBJ whole genome shotgun (WGS) entry which is preliminary data.</text>
</comment>
<dbReference type="AlphaFoldDB" id="A0AAV4C6V0"/>
<name>A0AAV4C6V0_9GAST</name>
<dbReference type="Proteomes" id="UP000735302">
    <property type="component" value="Unassembled WGS sequence"/>
</dbReference>
<evidence type="ECO:0000313" key="3">
    <source>
        <dbReference type="Proteomes" id="UP000735302"/>
    </source>
</evidence>
<dbReference type="EMBL" id="BLXT01005870">
    <property type="protein sequence ID" value="GFO26799.1"/>
    <property type="molecule type" value="Genomic_DNA"/>
</dbReference>
<evidence type="ECO:0000313" key="2">
    <source>
        <dbReference type="EMBL" id="GFO26799.1"/>
    </source>
</evidence>
<gene>
    <name evidence="2" type="ORF">PoB_005330400</name>
</gene>
<feature type="transmembrane region" description="Helical" evidence="1">
    <location>
        <begin position="121"/>
        <end position="142"/>
    </location>
</feature>
<keyword evidence="3" id="KW-1185">Reference proteome</keyword>
<proteinExistence type="predicted"/>
<keyword evidence="1" id="KW-0812">Transmembrane</keyword>
<keyword evidence="1" id="KW-1133">Transmembrane helix</keyword>
<sequence>MVLVYSLSTTGRSQAFRPSVRPERWWQGSNPRQNGLCKFQGRLAIFCATTAPAFKFSLPATFLPGYRLIMLAVFNGTQPLQSSPNGPALKAMAGAPHSNMFAAARAAFSMDRHFSGRSSPFFSRFLLSALFFISVLCFNYSAVAFTL</sequence>
<protein>
    <submittedName>
        <fullName evidence="2">Uncharacterized protein</fullName>
    </submittedName>
</protein>
<keyword evidence="1" id="KW-0472">Membrane</keyword>
<reference evidence="2 3" key="1">
    <citation type="journal article" date="2021" name="Elife">
        <title>Chloroplast acquisition without the gene transfer in kleptoplastic sea slugs, Plakobranchus ocellatus.</title>
        <authorList>
            <person name="Maeda T."/>
            <person name="Takahashi S."/>
            <person name="Yoshida T."/>
            <person name="Shimamura S."/>
            <person name="Takaki Y."/>
            <person name="Nagai Y."/>
            <person name="Toyoda A."/>
            <person name="Suzuki Y."/>
            <person name="Arimoto A."/>
            <person name="Ishii H."/>
            <person name="Satoh N."/>
            <person name="Nishiyama T."/>
            <person name="Hasebe M."/>
            <person name="Maruyama T."/>
            <person name="Minagawa J."/>
            <person name="Obokata J."/>
            <person name="Shigenobu S."/>
        </authorList>
    </citation>
    <scope>NUCLEOTIDE SEQUENCE [LARGE SCALE GENOMIC DNA]</scope>
</reference>
<accession>A0AAV4C6V0</accession>
<organism evidence="2 3">
    <name type="scientific">Plakobranchus ocellatus</name>
    <dbReference type="NCBI Taxonomy" id="259542"/>
    <lineage>
        <taxon>Eukaryota</taxon>
        <taxon>Metazoa</taxon>
        <taxon>Spiralia</taxon>
        <taxon>Lophotrochozoa</taxon>
        <taxon>Mollusca</taxon>
        <taxon>Gastropoda</taxon>
        <taxon>Heterobranchia</taxon>
        <taxon>Euthyneura</taxon>
        <taxon>Panpulmonata</taxon>
        <taxon>Sacoglossa</taxon>
        <taxon>Placobranchoidea</taxon>
        <taxon>Plakobranchidae</taxon>
        <taxon>Plakobranchus</taxon>
    </lineage>
</organism>